<protein>
    <submittedName>
        <fullName evidence="3">Cytosolic arginine sensor for mTORC1 subunit 1</fullName>
    </submittedName>
</protein>
<dbReference type="PANTHER" id="PTHR31131:SF6">
    <property type="entry name" value="CASTOR ACT DOMAIN-CONTAINING PROTEIN"/>
    <property type="match status" value="1"/>
</dbReference>
<feature type="compositionally biased region" description="Polar residues" evidence="1">
    <location>
        <begin position="484"/>
        <end position="494"/>
    </location>
</feature>
<dbReference type="EMBL" id="BEYU01000029">
    <property type="protein sequence ID" value="GBG27272.1"/>
    <property type="molecule type" value="Genomic_DNA"/>
</dbReference>
<feature type="compositionally biased region" description="Low complexity" evidence="1">
    <location>
        <begin position="458"/>
        <end position="475"/>
    </location>
</feature>
<feature type="region of interest" description="Disordered" evidence="1">
    <location>
        <begin position="458"/>
        <end position="540"/>
    </location>
</feature>
<gene>
    <name evidence="3" type="ORF">FCC1311_034942</name>
</gene>
<dbReference type="InParanoid" id="A0A2R5G890"/>
<evidence type="ECO:0000256" key="1">
    <source>
        <dbReference type="SAM" id="MobiDB-lite"/>
    </source>
</evidence>
<evidence type="ECO:0000313" key="4">
    <source>
        <dbReference type="Proteomes" id="UP000241890"/>
    </source>
</evidence>
<dbReference type="Gene3D" id="3.30.2130.10">
    <property type="entry name" value="VC0802-like"/>
    <property type="match status" value="2"/>
</dbReference>
<comment type="caution">
    <text evidence="3">The sequence shown here is derived from an EMBL/GenBank/DDBJ whole genome shotgun (WGS) entry which is preliminary data.</text>
</comment>
<dbReference type="OrthoDB" id="58529at2759"/>
<dbReference type="Proteomes" id="UP000241890">
    <property type="component" value="Unassembled WGS sequence"/>
</dbReference>
<dbReference type="InterPro" id="IPR027795">
    <property type="entry name" value="CASTOR_ACT_dom"/>
</dbReference>
<dbReference type="Pfam" id="PF13840">
    <property type="entry name" value="ACT_7"/>
    <property type="match status" value="2"/>
</dbReference>
<keyword evidence="4" id="KW-1185">Reference proteome</keyword>
<proteinExistence type="predicted"/>
<feature type="domain" description="CASTOR ACT" evidence="2">
    <location>
        <begin position="133"/>
        <end position="192"/>
    </location>
</feature>
<dbReference type="SUPFAM" id="SSF55021">
    <property type="entry name" value="ACT-like"/>
    <property type="match status" value="1"/>
</dbReference>
<accession>A0A2R5G890</accession>
<dbReference type="InterPro" id="IPR051719">
    <property type="entry name" value="CASTOR_mTORC1"/>
</dbReference>
<feature type="domain" description="CASTOR ACT" evidence="2">
    <location>
        <begin position="357"/>
        <end position="417"/>
    </location>
</feature>
<organism evidence="3 4">
    <name type="scientific">Hondaea fermentalgiana</name>
    <dbReference type="NCBI Taxonomy" id="2315210"/>
    <lineage>
        <taxon>Eukaryota</taxon>
        <taxon>Sar</taxon>
        <taxon>Stramenopiles</taxon>
        <taxon>Bigyra</taxon>
        <taxon>Labyrinthulomycetes</taxon>
        <taxon>Thraustochytrida</taxon>
        <taxon>Thraustochytriidae</taxon>
        <taxon>Hondaea</taxon>
    </lineage>
</organism>
<evidence type="ECO:0000313" key="3">
    <source>
        <dbReference type="EMBL" id="GBG27272.1"/>
    </source>
</evidence>
<dbReference type="PANTHER" id="PTHR31131">
    <property type="entry name" value="CHROMOSOME 1, WHOLE GENOME SHOTGUN SEQUENCE"/>
    <property type="match status" value="1"/>
</dbReference>
<name>A0A2R5G890_9STRA</name>
<dbReference type="InterPro" id="IPR045865">
    <property type="entry name" value="ACT-like_dom_sf"/>
</dbReference>
<reference evidence="3 4" key="1">
    <citation type="submission" date="2017-12" db="EMBL/GenBank/DDBJ databases">
        <title>Sequencing, de novo assembly and annotation of complete genome of a new Thraustochytrid species, strain FCC1311.</title>
        <authorList>
            <person name="Sedici K."/>
            <person name="Godart F."/>
            <person name="Aiese Cigliano R."/>
            <person name="Sanseverino W."/>
            <person name="Barakat M."/>
            <person name="Ortet P."/>
            <person name="Marechal E."/>
            <person name="Cagnac O."/>
            <person name="Amato A."/>
        </authorList>
    </citation>
    <scope>NUCLEOTIDE SEQUENCE [LARGE SCALE GENOMIC DNA]</scope>
</reference>
<sequence>MESLQESSHVESWSTGHFDATLLANSLKVGFIPAENLVHCTHALVKILVQDAEESESTSLYGDAGAVVGAPSSPPGSGDMLDIGGLGASNPEPSGVNVMLVQDMGGVTVIVNDRYHELLRQCGVLDFMRWAPAPWRALQIHLGPDSADAPGIISYLSSMLSERNVSILNFSTFEADLILVQDHDLTKARELLVECGHDGVTGLKEQMAEKSHGVHSFAEADGGTSAAAAAAAAANSRTKARSNSTSSETISSASLNVVQTPLVLATIKRVMLKQSMFALMKQLTHNIDAQLARSQQQSVVPDAEGLGSAATLLPQYLQASNLEQDYLWAYFSTFEEVSLLIDERDLVEFPEDALVVCRERYKAIRLVGKDIPFDETGIVKIMSSPFDLGVQLLNMSTYGTNISLVVEDSVERAVERLLMELNGKDTKVFGHYRRASSLGVNAGGFHSRQPLHMSLQQLQLQHSQQRQQQPLHGLRSAGAGNAGGLNTSPSQNHSGVPFATGASHGSRFVHGSDFGAGARTSGLNQHSQSRPMPVMMEHRS</sequence>
<evidence type="ECO:0000259" key="2">
    <source>
        <dbReference type="Pfam" id="PF13840"/>
    </source>
</evidence>
<feature type="compositionally biased region" description="Polar residues" evidence="1">
    <location>
        <begin position="521"/>
        <end position="530"/>
    </location>
</feature>
<dbReference type="AlphaFoldDB" id="A0A2R5G890"/>